<evidence type="ECO:0000313" key="1">
    <source>
        <dbReference type="EMBL" id="NDY59018.1"/>
    </source>
</evidence>
<comment type="caution">
    <text evidence="1">The sequence shown here is derived from an EMBL/GenBank/DDBJ whole genome shotgun (WGS) entry which is preliminary data.</text>
</comment>
<organism evidence="1 2">
    <name type="scientific">Desulfolutivibrio sulfodismutans</name>
    <dbReference type="NCBI Taxonomy" id="63561"/>
    <lineage>
        <taxon>Bacteria</taxon>
        <taxon>Pseudomonadati</taxon>
        <taxon>Thermodesulfobacteriota</taxon>
        <taxon>Desulfovibrionia</taxon>
        <taxon>Desulfovibrionales</taxon>
        <taxon>Desulfovibrionaceae</taxon>
        <taxon>Desulfolutivibrio</taxon>
    </lineage>
</organism>
<accession>A0A7K3NS49</accession>
<protein>
    <submittedName>
        <fullName evidence="1">Uncharacterized protein</fullName>
    </submittedName>
</protein>
<name>A0A7K3NS49_9BACT</name>
<keyword evidence="2" id="KW-1185">Reference proteome</keyword>
<gene>
    <name evidence="1" type="ORF">G3N56_19960</name>
</gene>
<dbReference type="EMBL" id="JAAGRQ010000203">
    <property type="protein sequence ID" value="NDY59018.1"/>
    <property type="molecule type" value="Genomic_DNA"/>
</dbReference>
<dbReference type="Proteomes" id="UP000469724">
    <property type="component" value="Unassembled WGS sequence"/>
</dbReference>
<dbReference type="AlphaFoldDB" id="A0A7K3NS49"/>
<sequence>HATEGLFEDAKKATSEILGLLIDTKNLGLGQDIQNIAAAIRGVGDDIGGLVVSGAQALVEKIRELDRWIGENRERLAGMYETLKSIGSQFLDILGSLGSAVQSFAQMEMATGRAGLALDLVKAAVTVINELVGYVEVAFWGVSTAIVAGLLGPLADVQDAIAAIGKTSIGSKLIDADTVAGLEASAAQNRAVVEGFEKKIVGLTARYKPTPFPALTAAYNPAPAQTNTSAVDLFRADRDRVAALDVVIEKGRNQELAKHLANL</sequence>
<proteinExistence type="predicted"/>
<reference evidence="1 2" key="1">
    <citation type="submission" date="2020-02" db="EMBL/GenBank/DDBJ databases">
        <title>Comparative genomics of sulfur disproportionating microorganisms.</title>
        <authorList>
            <person name="Ward L.M."/>
            <person name="Bertran E."/>
            <person name="Johnston D.T."/>
        </authorList>
    </citation>
    <scope>NUCLEOTIDE SEQUENCE [LARGE SCALE GENOMIC DNA]</scope>
    <source>
        <strain evidence="1 2">DSM 3696</strain>
    </source>
</reference>
<evidence type="ECO:0000313" key="2">
    <source>
        <dbReference type="Proteomes" id="UP000469724"/>
    </source>
</evidence>
<feature type="non-terminal residue" evidence="1">
    <location>
        <position position="1"/>
    </location>
</feature>
<feature type="non-terminal residue" evidence="1">
    <location>
        <position position="263"/>
    </location>
</feature>
<dbReference type="RefSeq" id="WP_163304071.1">
    <property type="nucleotide sequence ID" value="NZ_JAAGRQ010000203.1"/>
</dbReference>